<protein>
    <submittedName>
        <fullName evidence="1">Unannotated protein</fullName>
    </submittedName>
</protein>
<dbReference type="AlphaFoldDB" id="A0A6J7CPM8"/>
<name>A0A6J7CPM8_9ZZZZ</name>
<gene>
    <name evidence="1" type="ORF">UFOPK3402_00099</name>
</gene>
<proteinExistence type="predicted"/>
<accession>A0A6J7CPM8</accession>
<dbReference type="Pfam" id="PF17174">
    <property type="entry name" value="DUF5130"/>
    <property type="match status" value="1"/>
</dbReference>
<dbReference type="InterPro" id="IPR033437">
    <property type="entry name" value="DUF5130"/>
</dbReference>
<dbReference type="Gene3D" id="3.10.310.50">
    <property type="match status" value="1"/>
</dbReference>
<organism evidence="1">
    <name type="scientific">freshwater metagenome</name>
    <dbReference type="NCBI Taxonomy" id="449393"/>
    <lineage>
        <taxon>unclassified sequences</taxon>
        <taxon>metagenomes</taxon>
        <taxon>ecological metagenomes</taxon>
    </lineage>
</organism>
<dbReference type="EMBL" id="CAFBLS010000007">
    <property type="protein sequence ID" value="CAB4858894.1"/>
    <property type="molecule type" value="Genomic_DNA"/>
</dbReference>
<sequence>MAPGSDFSRAQRLELQRSIDLGRQICGLGFGVFIGELPAGRESAEAAHARLADPAGAVLIAADPSARTIEIVTGTHAMRVLDDRSCELAVLAMKSSFEAGDLVGGVRDAVNLLAQRARAPRVMHQDEPA</sequence>
<reference evidence="1" key="1">
    <citation type="submission" date="2020-05" db="EMBL/GenBank/DDBJ databases">
        <authorList>
            <person name="Chiriac C."/>
            <person name="Salcher M."/>
            <person name="Ghai R."/>
            <person name="Kavagutti S V."/>
        </authorList>
    </citation>
    <scope>NUCLEOTIDE SEQUENCE</scope>
</reference>
<evidence type="ECO:0000313" key="1">
    <source>
        <dbReference type="EMBL" id="CAB4858894.1"/>
    </source>
</evidence>